<dbReference type="EMBL" id="VWPK01000019">
    <property type="protein sequence ID" value="KAA5611624.1"/>
    <property type="molecule type" value="Genomic_DNA"/>
</dbReference>
<dbReference type="RefSeq" id="WP_150041398.1">
    <property type="nucleotide sequence ID" value="NZ_OW485606.1"/>
</dbReference>
<gene>
    <name evidence="1" type="ORF">F1189_13775</name>
</gene>
<keyword evidence="2" id="KW-1185">Reference proteome</keyword>
<organism evidence="1 2">
    <name type="scientific">Rhodovastum atsumiense</name>
    <dbReference type="NCBI Taxonomy" id="504468"/>
    <lineage>
        <taxon>Bacteria</taxon>
        <taxon>Pseudomonadati</taxon>
        <taxon>Pseudomonadota</taxon>
        <taxon>Alphaproteobacteria</taxon>
        <taxon>Acetobacterales</taxon>
        <taxon>Acetobacteraceae</taxon>
        <taxon>Rhodovastum</taxon>
    </lineage>
</organism>
<name>A0A5M6ITI6_9PROT</name>
<proteinExistence type="predicted"/>
<dbReference type="AlphaFoldDB" id="A0A5M6ITI6"/>
<sequence length="74" mass="7993">MFMGAEAEAAAIREAFEQSGELAAAVEIQRLFPDISDMEIALCCARAIAIWSLRALPPSAKATRARRGKDRSGK</sequence>
<reference evidence="1 2" key="1">
    <citation type="submission" date="2019-09" db="EMBL/GenBank/DDBJ databases">
        <title>Genome sequence of Rhodovastum atsumiense, a diverse member of the Acetobacteraceae family of non-sulfur purple photosynthetic bacteria.</title>
        <authorList>
            <person name="Meyer T."/>
            <person name="Kyndt J."/>
        </authorList>
    </citation>
    <scope>NUCLEOTIDE SEQUENCE [LARGE SCALE GENOMIC DNA]</scope>
    <source>
        <strain evidence="1 2">DSM 21279</strain>
    </source>
</reference>
<protein>
    <submittedName>
        <fullName evidence="1">Uncharacterized protein</fullName>
    </submittedName>
</protein>
<evidence type="ECO:0000313" key="2">
    <source>
        <dbReference type="Proteomes" id="UP000325255"/>
    </source>
</evidence>
<comment type="caution">
    <text evidence="1">The sequence shown here is derived from an EMBL/GenBank/DDBJ whole genome shotgun (WGS) entry which is preliminary data.</text>
</comment>
<evidence type="ECO:0000313" key="1">
    <source>
        <dbReference type="EMBL" id="KAA5611624.1"/>
    </source>
</evidence>
<accession>A0A5M6ITI6</accession>
<dbReference type="Proteomes" id="UP000325255">
    <property type="component" value="Unassembled WGS sequence"/>
</dbReference>